<evidence type="ECO:0000313" key="1">
    <source>
        <dbReference type="EMBL" id="AIK68075.1"/>
    </source>
</evidence>
<organism evidence="1 2">
    <name type="scientific">Citrobacter phage Miller</name>
    <dbReference type="NCBI Taxonomy" id="1527524"/>
    <lineage>
        <taxon>Viruses</taxon>
        <taxon>Duplodnaviria</taxon>
        <taxon>Heunggongvirae</taxon>
        <taxon>Uroviricota</taxon>
        <taxon>Caudoviricetes</taxon>
        <taxon>Pantevenvirales</taxon>
        <taxon>Straboviridae</taxon>
        <taxon>Pseudotevenvirus</taxon>
        <taxon>Pseudotevenvirus miller</taxon>
    </lineage>
</organism>
<protein>
    <submittedName>
        <fullName evidence="1">Uncharacterized protein</fullName>
    </submittedName>
</protein>
<proteinExistence type="predicted"/>
<dbReference type="EMBL" id="KM236237">
    <property type="protein sequence ID" value="AIK68075.1"/>
    <property type="molecule type" value="Genomic_DNA"/>
</dbReference>
<dbReference type="RefSeq" id="YP_009097741.1">
    <property type="nucleotide sequence ID" value="NC_025414.1"/>
</dbReference>
<sequence length="61" mass="6925">MSKKSEVAEIKKLDDGKIAVCWKGNRKFNVIEDPEVAAFLVFMITQKDTFVPDPNNIRLAD</sequence>
<dbReference type="Proteomes" id="UP000201263">
    <property type="component" value="Segment"/>
</dbReference>
<dbReference type="GeneID" id="22113611"/>
<reference evidence="1 2" key="1">
    <citation type="submission" date="2014-07" db="EMBL/GenBank/DDBJ databases">
        <title>Complete Genome of Citrobacter freundii Myophage Miller.</title>
        <authorList>
            <person name="Hwang K."/>
            <person name="Luna A.J."/>
            <person name="Hernandez A.C."/>
            <person name="Everett G.F.K."/>
        </authorList>
    </citation>
    <scope>NUCLEOTIDE SEQUENCE [LARGE SCALE GENOMIC DNA]</scope>
</reference>
<name>A0A076YL39_9CAUD</name>
<evidence type="ECO:0000313" key="2">
    <source>
        <dbReference type="Proteomes" id="UP000201263"/>
    </source>
</evidence>
<dbReference type="KEGG" id="vg:22113611"/>
<accession>A0A076YL39</accession>
<keyword evidence="2" id="KW-1185">Reference proteome</keyword>
<gene>
    <name evidence="1" type="ORF">CPTMiller_00139</name>
</gene>